<dbReference type="EMBL" id="ACEB01000021">
    <property type="protein sequence ID" value="EEG27044.1"/>
    <property type="molecule type" value="Genomic_DNA"/>
</dbReference>
<comment type="caution">
    <text evidence="11">The sequence shown here is derived from an EMBL/GenBank/DDBJ whole genome shotgun (WGS) entry which is preliminary data.</text>
</comment>
<dbReference type="Gene3D" id="3.40.630.10">
    <property type="entry name" value="Zn peptidases"/>
    <property type="match status" value="1"/>
</dbReference>
<dbReference type="Gene3D" id="2.30.250.10">
    <property type="entry name" value="Aminopeptidase i, Domain 2"/>
    <property type="match status" value="1"/>
</dbReference>
<evidence type="ECO:0000313" key="11">
    <source>
        <dbReference type="EMBL" id="EEG27044.1"/>
    </source>
</evidence>
<dbReference type="GO" id="GO:0005737">
    <property type="term" value="C:cytoplasm"/>
    <property type="evidence" value="ECO:0007669"/>
    <property type="project" value="UniProtKB-ARBA"/>
</dbReference>
<sequence length="397" mass="43013">MPDDFINFLTASPSSYHAAHTGAHLLAQAGFTHHTETDPWDAQPGGHYLIRGGALIAWHIPTQLPTNPAFRIIGAHTDSPGFKLKHTPDHTTYGFNQAAVEIYGGPIISSWFDRDLKLAGIITHADGTTHLYETPPLLRIPNLAIHLDRNPTLDRQHHTTPIYGTTTNPTSILPTNTCTHDLITVDTQPPGRLGTDHKLLAAGRLDNLSSVYPAITALIDAADAATDILILACFDHEEIGSATTTGAAGPILQDTLERTAYALGLNLDETKRAYQRSTCVSADAAHSIHPNYPTHHDPHNYPQLGHGPVLKINANHRYASTAETQAHWLKHCPESQHFVSNNNTPCGTTIGPITATRLGIPTVDVGIPLLSMHSARELCHLDDITALHKALTNYLVG</sequence>
<keyword evidence="5 9" id="KW-0479">Metal-binding</keyword>
<proteinExistence type="inferred from homology"/>
<dbReference type="GO" id="GO:0006508">
    <property type="term" value="P:proteolysis"/>
    <property type="evidence" value="ECO:0007669"/>
    <property type="project" value="UniProtKB-KW"/>
</dbReference>
<dbReference type="RefSeq" id="WP_005521167.1">
    <property type="nucleotide sequence ID" value="NZ_EQ973329.1"/>
</dbReference>
<dbReference type="EC" id="3.4.11.-" evidence="10"/>
<dbReference type="SUPFAM" id="SSF101821">
    <property type="entry name" value="Aminopeptidase/glucanase lid domain"/>
    <property type="match status" value="1"/>
</dbReference>
<gene>
    <name evidence="11" type="ORF">CORMATOL_01473</name>
</gene>
<keyword evidence="4 9" id="KW-0645">Protease</keyword>
<evidence type="ECO:0000256" key="9">
    <source>
        <dbReference type="RuleBase" id="RU004386"/>
    </source>
</evidence>
<dbReference type="PANTHER" id="PTHR28570">
    <property type="entry name" value="ASPARTYL AMINOPEPTIDASE"/>
    <property type="match status" value="1"/>
</dbReference>
<dbReference type="InterPro" id="IPR001948">
    <property type="entry name" value="Peptidase_M18"/>
</dbReference>
<evidence type="ECO:0000256" key="6">
    <source>
        <dbReference type="ARBA" id="ARBA00022801"/>
    </source>
</evidence>
<dbReference type="Proteomes" id="UP000006247">
    <property type="component" value="Unassembled WGS sequence"/>
</dbReference>
<evidence type="ECO:0000256" key="5">
    <source>
        <dbReference type="ARBA" id="ARBA00022723"/>
    </source>
</evidence>
<name>C0E3B0_9CORY</name>
<evidence type="ECO:0000313" key="12">
    <source>
        <dbReference type="Proteomes" id="UP000006247"/>
    </source>
</evidence>
<dbReference type="GO" id="GO:0004177">
    <property type="term" value="F:aminopeptidase activity"/>
    <property type="evidence" value="ECO:0007669"/>
    <property type="project" value="UniProtKB-KW"/>
</dbReference>
<dbReference type="NCBIfam" id="NF002759">
    <property type="entry name" value="PRK02813.1"/>
    <property type="match status" value="1"/>
</dbReference>
<dbReference type="HOGENOM" id="CLU_019532_2_0_11"/>
<accession>C0E3B0</accession>
<dbReference type="InterPro" id="IPR023358">
    <property type="entry name" value="Peptidase_M18_dom2"/>
</dbReference>
<keyword evidence="8 9" id="KW-0482">Metalloprotease</keyword>
<evidence type="ECO:0000256" key="3">
    <source>
        <dbReference type="ARBA" id="ARBA00022438"/>
    </source>
</evidence>
<evidence type="ECO:0000256" key="10">
    <source>
        <dbReference type="RuleBase" id="RU004387"/>
    </source>
</evidence>
<dbReference type="PANTHER" id="PTHR28570:SF3">
    <property type="entry name" value="ASPARTYL AMINOPEPTIDASE"/>
    <property type="match status" value="1"/>
</dbReference>
<dbReference type="PRINTS" id="PR00932">
    <property type="entry name" value="AMINO1PTASE"/>
</dbReference>
<protein>
    <recommendedName>
        <fullName evidence="10">M18 family aminopeptidase</fullName>
        <ecNumber evidence="10">3.4.11.-</ecNumber>
    </recommendedName>
</protein>
<dbReference type="GO" id="GO:0008270">
    <property type="term" value="F:zinc ion binding"/>
    <property type="evidence" value="ECO:0007669"/>
    <property type="project" value="InterPro"/>
</dbReference>
<keyword evidence="6 9" id="KW-0378">Hydrolase</keyword>
<evidence type="ECO:0000256" key="8">
    <source>
        <dbReference type="ARBA" id="ARBA00023049"/>
    </source>
</evidence>
<organism evidence="11 12">
    <name type="scientific">Corynebacterium matruchotii ATCC 33806</name>
    <dbReference type="NCBI Taxonomy" id="566549"/>
    <lineage>
        <taxon>Bacteria</taxon>
        <taxon>Bacillati</taxon>
        <taxon>Actinomycetota</taxon>
        <taxon>Actinomycetes</taxon>
        <taxon>Mycobacteriales</taxon>
        <taxon>Corynebacteriaceae</taxon>
        <taxon>Corynebacterium</taxon>
    </lineage>
</organism>
<evidence type="ECO:0000256" key="1">
    <source>
        <dbReference type="ARBA" id="ARBA00001947"/>
    </source>
</evidence>
<keyword evidence="7 9" id="KW-0862">Zinc</keyword>
<dbReference type="GO" id="GO:0008237">
    <property type="term" value="F:metallopeptidase activity"/>
    <property type="evidence" value="ECO:0007669"/>
    <property type="project" value="UniProtKB-KW"/>
</dbReference>
<reference evidence="11 12" key="1">
    <citation type="submission" date="2009-01" db="EMBL/GenBank/DDBJ databases">
        <authorList>
            <person name="Fulton L."/>
            <person name="Clifton S."/>
            <person name="Chinwalla A.T."/>
            <person name="Mitreva M."/>
            <person name="Sodergren E."/>
            <person name="Weinstock G."/>
            <person name="Clifton S."/>
            <person name="Dooling D.J."/>
            <person name="Fulton B."/>
            <person name="Minx P."/>
            <person name="Pepin K.H."/>
            <person name="Johnson M."/>
            <person name="Bhonagiri V."/>
            <person name="Nash W.E."/>
            <person name="Mardis E.R."/>
            <person name="Wilson R.K."/>
        </authorList>
    </citation>
    <scope>NUCLEOTIDE SEQUENCE [LARGE SCALE GENOMIC DNA]</scope>
    <source>
        <strain evidence="11 12">ATCC 33806</strain>
    </source>
</reference>
<dbReference type="SUPFAM" id="SSF53187">
    <property type="entry name" value="Zn-dependent exopeptidases"/>
    <property type="match status" value="1"/>
</dbReference>
<evidence type="ECO:0000256" key="2">
    <source>
        <dbReference type="ARBA" id="ARBA00008290"/>
    </source>
</evidence>
<dbReference type="AlphaFoldDB" id="C0E3B0"/>
<comment type="cofactor">
    <cofactor evidence="1 10">
        <name>Zn(2+)</name>
        <dbReference type="ChEBI" id="CHEBI:29105"/>
    </cofactor>
</comment>
<dbReference type="Pfam" id="PF02127">
    <property type="entry name" value="Peptidase_M18"/>
    <property type="match status" value="1"/>
</dbReference>
<keyword evidence="3 9" id="KW-0031">Aminopeptidase</keyword>
<evidence type="ECO:0000256" key="4">
    <source>
        <dbReference type="ARBA" id="ARBA00022670"/>
    </source>
</evidence>
<comment type="similarity">
    <text evidence="2 9">Belongs to the peptidase M18 family.</text>
</comment>
<evidence type="ECO:0000256" key="7">
    <source>
        <dbReference type="ARBA" id="ARBA00022833"/>
    </source>
</evidence>